<dbReference type="OrthoDB" id="9993954at2"/>
<evidence type="ECO:0000313" key="1">
    <source>
        <dbReference type="EMBL" id="THV41398.1"/>
    </source>
</evidence>
<name>A0A4S8QAP2_9ACTN</name>
<dbReference type="Proteomes" id="UP000308760">
    <property type="component" value="Unassembled WGS sequence"/>
</dbReference>
<sequence>MSIDSLELSAVAFRARQSDSPSGWSPVRRNYAAVRLADGTVLTARSIGKKPVEIELLERLASRGASARIVEIYSERQPSVAAEVALTRAGVDPGAVSYTAEFFDMEGEPTADDLRELALLNNASVEVLRAMIRDAEGFPDGKAEFGPFAATVDAVGERLGRAGYVVFPEQERGTEPGVEIVVDQLEDEGRGVYLSWFVGEPLNSRVVQAFADNQLDDSALAEAGEIKQHKLHELAVALMKERVLTEDLQDNCSPYTLRVTGIR</sequence>
<organism evidence="1 2">
    <name type="scientific">Glycomyces buryatensis</name>
    <dbReference type="NCBI Taxonomy" id="2570927"/>
    <lineage>
        <taxon>Bacteria</taxon>
        <taxon>Bacillati</taxon>
        <taxon>Actinomycetota</taxon>
        <taxon>Actinomycetes</taxon>
        <taxon>Glycomycetales</taxon>
        <taxon>Glycomycetaceae</taxon>
        <taxon>Glycomyces</taxon>
    </lineage>
</organism>
<dbReference type="EMBL" id="STGY01000044">
    <property type="protein sequence ID" value="THV41398.1"/>
    <property type="molecule type" value="Genomic_DNA"/>
</dbReference>
<keyword evidence="2" id="KW-1185">Reference proteome</keyword>
<proteinExistence type="predicted"/>
<comment type="caution">
    <text evidence="1">The sequence shown here is derived from an EMBL/GenBank/DDBJ whole genome shotgun (WGS) entry which is preliminary data.</text>
</comment>
<reference evidence="1 2" key="2">
    <citation type="submission" date="2019-05" db="EMBL/GenBank/DDBJ databases">
        <title>Glycomyces buryatensis sp. nov.</title>
        <authorList>
            <person name="Nikitina E."/>
        </authorList>
    </citation>
    <scope>NUCLEOTIDE SEQUENCE [LARGE SCALE GENOMIC DNA]</scope>
    <source>
        <strain evidence="1 2">18</strain>
    </source>
</reference>
<gene>
    <name evidence="1" type="ORF">FAB82_11395</name>
</gene>
<accession>A0A4S8QAP2</accession>
<evidence type="ECO:0000313" key="2">
    <source>
        <dbReference type="Proteomes" id="UP000308760"/>
    </source>
</evidence>
<dbReference type="AlphaFoldDB" id="A0A4S8QAP2"/>
<reference evidence="2" key="1">
    <citation type="submission" date="2019-04" db="EMBL/GenBank/DDBJ databases">
        <title>Nocardioides xinjiangensis sp. nov.</title>
        <authorList>
            <person name="Liu S."/>
        </authorList>
    </citation>
    <scope>NUCLEOTIDE SEQUENCE [LARGE SCALE GENOMIC DNA]</scope>
    <source>
        <strain evidence="2">18</strain>
    </source>
</reference>
<dbReference type="RefSeq" id="WP_136534668.1">
    <property type="nucleotide sequence ID" value="NZ_STGY01000044.1"/>
</dbReference>
<protein>
    <submittedName>
        <fullName evidence="1">Uncharacterized protein</fullName>
    </submittedName>
</protein>